<sequence>MLFLPTHTPLWSFPRTLLKNSPPNLYERIQRITDSLEEMLQSSPGPCGKPSPPPPTSPRSPVCSSGKVCHQDCLLFAGGFSETYAALCDYNGFAFREEIQWDVDNIYHSQDCREFNLLDFSHLESRDVALSIAALSFNLWFTKLSCKDFRLVSEISEQLLYMLSKSVMLEELVLENSGLCTAALGAKLAAKGWLEGLQGHPGKGILKDAISCCPSCRKVPLPLLHGSPWCRGPTGIHLSPSPQAGMSILCKALADNKAIGSSLRHLDLSGNPGTLAGDDISVSAWAAMGDTHLTLSPAWFGWLQSPGICALPCSTLGMGNSQLRHLPAYPGARQSSGKDVFSSTLLPLPGPLRGWTPWWVLMPLLLTPMGGFGDFSRALLQGLADNSHISDLRLDLSNCELRSAGAQVIQDLIPDASSISDLDLSDNGFDPDMVTLVLSIGRSKSIRHVSLGKNFNIKSKEGLLDVLHRIVQLTQEDDCPLQSLSVAESRLKLGTNVLLSALGSNTSLIALDISGNAMGDTGAKMLAKALQINTKLRTVVWDRNNTTAHGLLEVAQALERNYTLKSMPLPMSDVAQAYRSNPEKTEEAVHKVWERGLGGSRGRVPPTPAAHGLLPAAAPVLSDEEPAAAHAARADLPAAAGHPHHLFRTGLLAKLLHRAALPCPRQPWLARVNSCKQHKLLFTFSEWRAEQSGGMKVRPGRKHISKEPSWLHPCVSCIRDAGISHCYVTHTACCWLPVHTHKQIPAVWHPQLLVRDVLGGSILPVPPPPHWAALAYLSPGKSQQRGELAVLLWYRHVTQPLCAPDGERDLLERAEACRHPQRLPGQGGGGRHRLCGGGHQECQPLRQCESAARGNPSTHPASIWDRSRLLIS</sequence>
<evidence type="ECO:0000313" key="3">
    <source>
        <dbReference type="Proteomes" id="UP000694541"/>
    </source>
</evidence>
<dbReference type="GO" id="GO:0034315">
    <property type="term" value="P:regulation of Arp2/3 complex-mediated actin nucleation"/>
    <property type="evidence" value="ECO:0007669"/>
    <property type="project" value="TreeGrafter"/>
</dbReference>
<evidence type="ECO:0000313" key="2">
    <source>
        <dbReference type="Ensembl" id="ENSANIP00000019057.1"/>
    </source>
</evidence>
<dbReference type="InterPro" id="IPR051279">
    <property type="entry name" value="PP1-Reg/Actin-Interact_Protein"/>
</dbReference>
<proteinExistence type="predicted"/>
<dbReference type="GO" id="GO:0030027">
    <property type="term" value="C:lamellipodium"/>
    <property type="evidence" value="ECO:0007669"/>
    <property type="project" value="TreeGrafter"/>
</dbReference>
<dbReference type="InterPro" id="IPR001611">
    <property type="entry name" value="Leu-rich_rpt"/>
</dbReference>
<protein>
    <submittedName>
        <fullName evidence="2">Uncharacterized protein</fullName>
    </submittedName>
</protein>
<dbReference type="InterPro" id="IPR032675">
    <property type="entry name" value="LRR_dom_sf"/>
</dbReference>
<dbReference type="Gene3D" id="3.80.10.10">
    <property type="entry name" value="Ribonuclease Inhibitor"/>
    <property type="match status" value="1"/>
</dbReference>
<dbReference type="AlphaFoldDB" id="A0A8B9RYW4"/>
<accession>A0A8B9RYW4</accession>
<dbReference type="PANTHER" id="PTHR24112">
    <property type="entry name" value="LEUCINE-RICH REPEAT, ISOFORM F-RELATED"/>
    <property type="match status" value="1"/>
</dbReference>
<evidence type="ECO:0000256" key="1">
    <source>
        <dbReference type="SAM" id="MobiDB-lite"/>
    </source>
</evidence>
<dbReference type="PANTHER" id="PTHR24112:SF32">
    <property type="entry name" value="CAPPING PROTEIN, ARP2_3 AND MYOSIN-I LINKER PROTEIN 2"/>
    <property type="match status" value="1"/>
</dbReference>
<dbReference type="Pfam" id="PF13516">
    <property type="entry name" value="LRR_6"/>
    <property type="match status" value="1"/>
</dbReference>
<dbReference type="SUPFAM" id="SSF52047">
    <property type="entry name" value="RNI-like"/>
    <property type="match status" value="1"/>
</dbReference>
<feature type="compositionally biased region" description="Pro residues" evidence="1">
    <location>
        <begin position="47"/>
        <end position="58"/>
    </location>
</feature>
<reference evidence="2" key="2">
    <citation type="submission" date="2025-09" db="UniProtKB">
        <authorList>
            <consortium name="Ensembl"/>
        </authorList>
    </citation>
    <scope>IDENTIFICATION</scope>
</reference>
<organism evidence="2 3">
    <name type="scientific">Accipiter nisus</name>
    <name type="common">Eurasian sparrowhawk</name>
    <dbReference type="NCBI Taxonomy" id="211598"/>
    <lineage>
        <taxon>Eukaryota</taxon>
        <taxon>Metazoa</taxon>
        <taxon>Chordata</taxon>
        <taxon>Craniata</taxon>
        <taxon>Vertebrata</taxon>
        <taxon>Euteleostomi</taxon>
        <taxon>Archelosauria</taxon>
        <taxon>Archosauria</taxon>
        <taxon>Dinosauria</taxon>
        <taxon>Saurischia</taxon>
        <taxon>Theropoda</taxon>
        <taxon>Coelurosauria</taxon>
        <taxon>Aves</taxon>
        <taxon>Neognathae</taxon>
        <taxon>Neoaves</taxon>
        <taxon>Telluraves</taxon>
        <taxon>Accipitrimorphae</taxon>
        <taxon>Accipitriformes</taxon>
        <taxon>Accipitridae</taxon>
        <taxon>Accipitrinae</taxon>
        <taxon>Accipiter</taxon>
    </lineage>
</organism>
<dbReference type="GO" id="GO:0016477">
    <property type="term" value="P:cell migration"/>
    <property type="evidence" value="ECO:0007669"/>
    <property type="project" value="TreeGrafter"/>
</dbReference>
<keyword evidence="3" id="KW-1185">Reference proteome</keyword>
<name>A0A8B9RYW4_9AVES</name>
<dbReference type="GO" id="GO:0005886">
    <property type="term" value="C:plasma membrane"/>
    <property type="evidence" value="ECO:0007669"/>
    <property type="project" value="TreeGrafter"/>
</dbReference>
<dbReference type="SMART" id="SM00368">
    <property type="entry name" value="LRR_RI"/>
    <property type="match status" value="2"/>
</dbReference>
<feature type="region of interest" description="Disordered" evidence="1">
    <location>
        <begin position="39"/>
        <end position="61"/>
    </location>
</feature>
<dbReference type="Proteomes" id="UP000694541">
    <property type="component" value="Unplaced"/>
</dbReference>
<reference evidence="2" key="1">
    <citation type="submission" date="2025-08" db="UniProtKB">
        <authorList>
            <consortium name="Ensembl"/>
        </authorList>
    </citation>
    <scope>IDENTIFICATION</scope>
</reference>
<dbReference type="Ensembl" id="ENSANIT00000019693.1">
    <property type="protein sequence ID" value="ENSANIP00000019057.1"/>
    <property type="gene ID" value="ENSANIG00000012900.1"/>
</dbReference>